<dbReference type="PANTHER" id="PTHR33055:SF3">
    <property type="entry name" value="PUTATIVE TRANSPOSASE FOR IS117-RELATED"/>
    <property type="match status" value="1"/>
</dbReference>
<evidence type="ECO:0000313" key="3">
    <source>
        <dbReference type="Proteomes" id="UP001500707"/>
    </source>
</evidence>
<name>A0ABP6WIV6_9ACTN</name>
<protein>
    <recommendedName>
        <fullName evidence="1">Transposase IS116/IS110/IS902 C-terminal domain-containing protein</fullName>
    </recommendedName>
</protein>
<reference evidence="3" key="1">
    <citation type="journal article" date="2019" name="Int. J. Syst. Evol. Microbiol.">
        <title>The Global Catalogue of Microorganisms (GCM) 10K type strain sequencing project: providing services to taxonomists for standard genome sequencing and annotation.</title>
        <authorList>
            <consortium name="The Broad Institute Genomics Platform"/>
            <consortium name="The Broad Institute Genome Sequencing Center for Infectious Disease"/>
            <person name="Wu L."/>
            <person name="Ma J."/>
        </authorList>
    </citation>
    <scope>NUCLEOTIDE SEQUENCE [LARGE SCALE GENOMIC DNA]</scope>
    <source>
        <strain evidence="3">JCM 17656</strain>
    </source>
</reference>
<evidence type="ECO:0000259" key="1">
    <source>
        <dbReference type="Pfam" id="PF02371"/>
    </source>
</evidence>
<evidence type="ECO:0000313" key="2">
    <source>
        <dbReference type="EMBL" id="GAA3552300.1"/>
    </source>
</evidence>
<dbReference type="EMBL" id="BAABCE010000007">
    <property type="protein sequence ID" value="GAA3552300.1"/>
    <property type="molecule type" value="Genomic_DNA"/>
</dbReference>
<dbReference type="InterPro" id="IPR003346">
    <property type="entry name" value="Transposase_20"/>
</dbReference>
<accession>A0ABP6WIV6</accession>
<organism evidence="2 3">
    <name type="scientific">Streptomyces osmaniensis</name>
    <dbReference type="NCBI Taxonomy" id="593134"/>
    <lineage>
        <taxon>Bacteria</taxon>
        <taxon>Bacillati</taxon>
        <taxon>Actinomycetota</taxon>
        <taxon>Actinomycetes</taxon>
        <taxon>Kitasatosporales</taxon>
        <taxon>Streptomycetaceae</taxon>
        <taxon>Streptomyces</taxon>
    </lineage>
</organism>
<dbReference type="InterPro" id="IPR047650">
    <property type="entry name" value="Transpos_IS110"/>
</dbReference>
<dbReference type="PANTHER" id="PTHR33055">
    <property type="entry name" value="TRANSPOSASE FOR INSERTION SEQUENCE ELEMENT IS1111A"/>
    <property type="match status" value="1"/>
</dbReference>
<dbReference type="Proteomes" id="UP001500707">
    <property type="component" value="Unassembled WGS sequence"/>
</dbReference>
<sequence>MTGVPPGVGSGMIRGPYATHLRGAAGSDGSSTPGYAGHLASAAGLVPIAKDSGRRTGNLRRPQRCSRRLRRVFYLSAQTSIIRDGPNRAYYLKKRAQGHKLIPAVIALARRRVDVLWALLRDNRTFTVTPPAETATAAA</sequence>
<gene>
    <name evidence="2" type="ORF">GCM10022295_37830</name>
</gene>
<proteinExistence type="predicted"/>
<comment type="caution">
    <text evidence="2">The sequence shown here is derived from an EMBL/GenBank/DDBJ whole genome shotgun (WGS) entry which is preliminary data.</text>
</comment>
<feature type="domain" description="Transposase IS116/IS110/IS902 C-terminal" evidence="1">
    <location>
        <begin position="36"/>
        <end position="91"/>
    </location>
</feature>
<dbReference type="Pfam" id="PF02371">
    <property type="entry name" value="Transposase_20"/>
    <property type="match status" value="1"/>
</dbReference>
<keyword evidence="3" id="KW-1185">Reference proteome</keyword>